<reference evidence="2 3" key="1">
    <citation type="submission" date="2019-02" db="EMBL/GenBank/DDBJ databases">
        <title>Genomic Encyclopedia of Type Strains, Phase IV (KMG-IV): sequencing the most valuable type-strain genomes for metagenomic binning, comparative biology and taxonomic classification.</title>
        <authorList>
            <person name="Goeker M."/>
        </authorList>
    </citation>
    <scope>NUCLEOTIDE SEQUENCE [LARGE SCALE GENOMIC DNA]</scope>
    <source>
        <strain evidence="2 3">DSM 105135</strain>
    </source>
</reference>
<evidence type="ECO:0000313" key="3">
    <source>
        <dbReference type="Proteomes" id="UP000292423"/>
    </source>
</evidence>
<dbReference type="EMBL" id="SHKX01000015">
    <property type="protein sequence ID" value="RZU36979.1"/>
    <property type="molecule type" value="Genomic_DNA"/>
</dbReference>
<dbReference type="RefSeq" id="WP_130414972.1">
    <property type="nucleotide sequence ID" value="NZ_SHKX01000015.1"/>
</dbReference>
<sequence length="109" mass="12116">MTQQDSKEKETVKYVIAERQLLAKMRSGEVRLIKMQIGLPEPVESKWEAEIALDGLYPNVVKVPGVDSFQCLNLSFGVVRTALEKFVEAGGQLYWKDGSGPLGLVDLFS</sequence>
<evidence type="ECO:0000259" key="1">
    <source>
        <dbReference type="Pfam" id="PF22302"/>
    </source>
</evidence>
<dbReference type="AlphaFoldDB" id="A0A4Q7YKF2"/>
<dbReference type="Pfam" id="PF22302">
    <property type="entry name" value="DUF6968"/>
    <property type="match status" value="1"/>
</dbReference>
<comment type="caution">
    <text evidence="2">The sequence shown here is derived from an EMBL/GenBank/DDBJ whole genome shotgun (WGS) entry which is preliminary data.</text>
</comment>
<dbReference type="InterPro" id="IPR054241">
    <property type="entry name" value="DUF6968"/>
</dbReference>
<keyword evidence="3" id="KW-1185">Reference proteome</keyword>
<dbReference type="OrthoDB" id="9153848at2"/>
<dbReference type="Proteomes" id="UP000292423">
    <property type="component" value="Unassembled WGS sequence"/>
</dbReference>
<protein>
    <recommendedName>
        <fullName evidence="1">DUF6968 domain-containing protein</fullName>
    </recommendedName>
</protein>
<feature type="domain" description="DUF6968" evidence="1">
    <location>
        <begin position="18"/>
        <end position="103"/>
    </location>
</feature>
<name>A0A4Q7YKF2_9GAMM</name>
<organism evidence="2 3">
    <name type="scientific">Fluviicoccus keumensis</name>
    <dbReference type="NCBI Taxonomy" id="1435465"/>
    <lineage>
        <taxon>Bacteria</taxon>
        <taxon>Pseudomonadati</taxon>
        <taxon>Pseudomonadota</taxon>
        <taxon>Gammaproteobacteria</taxon>
        <taxon>Moraxellales</taxon>
        <taxon>Moraxellaceae</taxon>
        <taxon>Fluviicoccus</taxon>
    </lineage>
</organism>
<accession>A0A4Q7YKF2</accession>
<gene>
    <name evidence="2" type="ORF">EV700_2843</name>
</gene>
<proteinExistence type="predicted"/>
<evidence type="ECO:0000313" key="2">
    <source>
        <dbReference type="EMBL" id="RZU36979.1"/>
    </source>
</evidence>